<sequence>MNVVIDEATIKRALELNDKGLHAEAYMLLTLAGDNYAASAYRIVSGLDNIYVQVVQNIWENERPGSVALDWENVAGVHQRNYLNYLRLNNGRLPDTRFIEDSYADALDDFGYPPHMAIDIVLNTLNEGVEGDYVILVGETWVTVDVSVKWYEILGLNNERYADTHLTLEDAGAARAALELVYATVGPAFDFDTSFDELFRLIGASAFKDATFYSVADALEALFAENSNPSYDEIAAVLVDLQETSPWITTDSLQFVQSVFENLPDNYKTGWDKAPQLMALLRDVLETENGLCFLPGTPILLPDGSEKRIEEIVVGDLVQSYNASGDLVVSRVSKVFHNQSQHILDVFGLMVTPGHVTYCGEGPFAGQHVPMIDILRSDGALMKSDGTLVRASTGCVVGSEGDALIWAVTGERRGDGTVAIKEKAQIRAGSRFILDDGRDICLLDLIKAAGGALTGDGSIKLSGSEAALPFHWIFSESLPAPEDYVLQRSQLSLKEIYGAGKWEGGASNFSGEGLLGMRKLVTRSTAQIAAGTPNIPFSLLDKSN</sequence>
<comment type="caution">
    <text evidence="1">The sequence shown here is derived from an EMBL/GenBank/DDBJ whole genome shotgun (WGS) entry which is preliminary data.</text>
</comment>
<name>A0ABQ3EXR7_9HYPH</name>
<reference evidence="2" key="1">
    <citation type="journal article" date="2019" name="Int. J. Syst. Evol. Microbiol.">
        <title>The Global Catalogue of Microorganisms (GCM) 10K type strain sequencing project: providing services to taxonomists for standard genome sequencing and annotation.</title>
        <authorList>
            <consortium name="The Broad Institute Genomics Platform"/>
            <consortium name="The Broad Institute Genome Sequencing Center for Infectious Disease"/>
            <person name="Wu L."/>
            <person name="Ma J."/>
        </authorList>
    </citation>
    <scope>NUCLEOTIDE SEQUENCE [LARGE SCALE GENOMIC DNA]</scope>
    <source>
        <strain evidence="2">KCTC 12861</strain>
    </source>
</reference>
<dbReference type="InterPro" id="IPR036844">
    <property type="entry name" value="Hint_dom_sf"/>
</dbReference>
<evidence type="ECO:0000313" key="1">
    <source>
        <dbReference type="EMBL" id="GHB50683.1"/>
    </source>
</evidence>
<dbReference type="RefSeq" id="WP_189439025.1">
    <property type="nucleotide sequence ID" value="NZ_BMXE01000016.1"/>
</dbReference>
<protein>
    <recommendedName>
        <fullName evidence="3">Hint domain-containing protein</fullName>
    </recommendedName>
</protein>
<dbReference type="Proteomes" id="UP000637980">
    <property type="component" value="Unassembled WGS sequence"/>
</dbReference>
<accession>A0ABQ3EXR7</accession>
<dbReference type="EMBL" id="BMXE01000016">
    <property type="protein sequence ID" value="GHB50683.1"/>
    <property type="molecule type" value="Genomic_DNA"/>
</dbReference>
<dbReference type="InterPro" id="IPR006141">
    <property type="entry name" value="Intein_N"/>
</dbReference>
<proteinExistence type="predicted"/>
<evidence type="ECO:0008006" key="3">
    <source>
        <dbReference type="Google" id="ProtNLM"/>
    </source>
</evidence>
<dbReference type="PROSITE" id="PS50817">
    <property type="entry name" value="INTEIN_N_TER"/>
    <property type="match status" value="1"/>
</dbReference>
<organism evidence="1 2">
    <name type="scientific">Pseudovibrio japonicus</name>
    <dbReference type="NCBI Taxonomy" id="366534"/>
    <lineage>
        <taxon>Bacteria</taxon>
        <taxon>Pseudomonadati</taxon>
        <taxon>Pseudomonadota</taxon>
        <taxon>Alphaproteobacteria</taxon>
        <taxon>Hyphomicrobiales</taxon>
        <taxon>Stappiaceae</taxon>
        <taxon>Pseudovibrio</taxon>
    </lineage>
</organism>
<evidence type="ECO:0000313" key="2">
    <source>
        <dbReference type="Proteomes" id="UP000637980"/>
    </source>
</evidence>
<gene>
    <name evidence="1" type="ORF">GCM10007094_44740</name>
</gene>
<dbReference type="CDD" id="cd00081">
    <property type="entry name" value="Hint"/>
    <property type="match status" value="1"/>
</dbReference>
<dbReference type="Gene3D" id="2.170.16.10">
    <property type="entry name" value="Hedgehog/Intein (Hint) domain"/>
    <property type="match status" value="1"/>
</dbReference>
<dbReference type="SUPFAM" id="SSF51294">
    <property type="entry name" value="Hedgehog/intein (Hint) domain"/>
    <property type="match status" value="1"/>
</dbReference>
<keyword evidence="2" id="KW-1185">Reference proteome</keyword>